<dbReference type="STRING" id="1263082.A0A068RJK1"/>
<evidence type="ECO:0000256" key="6">
    <source>
        <dbReference type="ARBA" id="ARBA00022786"/>
    </source>
</evidence>
<evidence type="ECO:0000313" key="12">
    <source>
        <dbReference type="EMBL" id="CDH50348.1"/>
    </source>
</evidence>
<protein>
    <recommendedName>
        <fullName evidence="11">RING-CH-type domain-containing protein</fullName>
    </recommendedName>
</protein>
<keyword evidence="13" id="KW-1185">Reference proteome</keyword>
<gene>
    <name evidence="12" type="ORF">LCOR_02062.1</name>
</gene>
<evidence type="ECO:0000256" key="9">
    <source>
        <dbReference type="ARBA" id="ARBA00023136"/>
    </source>
</evidence>
<dbReference type="SUPFAM" id="SSF57850">
    <property type="entry name" value="RING/U-box"/>
    <property type="match status" value="1"/>
</dbReference>
<evidence type="ECO:0000256" key="5">
    <source>
        <dbReference type="ARBA" id="ARBA00022771"/>
    </source>
</evidence>
<keyword evidence="2" id="KW-0808">Transferase</keyword>
<evidence type="ECO:0000256" key="1">
    <source>
        <dbReference type="ARBA" id="ARBA00004141"/>
    </source>
</evidence>
<dbReference type="Pfam" id="PF12906">
    <property type="entry name" value="RINGv"/>
    <property type="match status" value="1"/>
</dbReference>
<organism evidence="12 13">
    <name type="scientific">Lichtheimia corymbifera JMRC:FSU:9682</name>
    <dbReference type="NCBI Taxonomy" id="1263082"/>
    <lineage>
        <taxon>Eukaryota</taxon>
        <taxon>Fungi</taxon>
        <taxon>Fungi incertae sedis</taxon>
        <taxon>Mucoromycota</taxon>
        <taxon>Mucoromycotina</taxon>
        <taxon>Mucoromycetes</taxon>
        <taxon>Mucorales</taxon>
        <taxon>Lichtheimiaceae</taxon>
        <taxon>Lichtheimia</taxon>
    </lineage>
</organism>
<evidence type="ECO:0000256" key="2">
    <source>
        <dbReference type="ARBA" id="ARBA00022679"/>
    </source>
</evidence>
<comment type="caution">
    <text evidence="12">The sequence shown here is derived from an EMBL/GenBank/DDBJ whole genome shotgun (WGS) entry which is preliminary data.</text>
</comment>
<keyword evidence="7" id="KW-0862">Zinc</keyword>
<dbReference type="SMART" id="SM00744">
    <property type="entry name" value="RINGv"/>
    <property type="match status" value="1"/>
</dbReference>
<dbReference type="GO" id="GO:0016740">
    <property type="term" value="F:transferase activity"/>
    <property type="evidence" value="ECO:0007669"/>
    <property type="project" value="UniProtKB-KW"/>
</dbReference>
<evidence type="ECO:0000259" key="11">
    <source>
        <dbReference type="PROSITE" id="PS51292"/>
    </source>
</evidence>
<dbReference type="Gene3D" id="3.30.40.10">
    <property type="entry name" value="Zinc/RING finger domain, C3HC4 (zinc finger)"/>
    <property type="match status" value="1"/>
</dbReference>
<dbReference type="OrthoDB" id="2266729at2759"/>
<dbReference type="Proteomes" id="UP000027586">
    <property type="component" value="Unassembled WGS sequence"/>
</dbReference>
<feature type="transmembrane region" description="Helical" evidence="10">
    <location>
        <begin position="307"/>
        <end position="328"/>
    </location>
</feature>
<dbReference type="GO" id="GO:0016020">
    <property type="term" value="C:membrane"/>
    <property type="evidence" value="ECO:0007669"/>
    <property type="project" value="UniProtKB-SubCell"/>
</dbReference>
<dbReference type="InterPro" id="IPR011016">
    <property type="entry name" value="Znf_RING-CH"/>
</dbReference>
<dbReference type="PANTHER" id="PTHR46065:SF3">
    <property type="entry name" value="FI20425P1"/>
    <property type="match status" value="1"/>
</dbReference>
<feature type="transmembrane region" description="Helical" evidence="10">
    <location>
        <begin position="213"/>
        <end position="237"/>
    </location>
</feature>
<evidence type="ECO:0000313" key="13">
    <source>
        <dbReference type="Proteomes" id="UP000027586"/>
    </source>
</evidence>
<name>A0A068RJK1_9FUNG</name>
<evidence type="ECO:0000256" key="7">
    <source>
        <dbReference type="ARBA" id="ARBA00022833"/>
    </source>
</evidence>
<dbReference type="GO" id="GO:0008270">
    <property type="term" value="F:zinc ion binding"/>
    <property type="evidence" value="ECO:0007669"/>
    <property type="project" value="UniProtKB-KW"/>
</dbReference>
<evidence type="ECO:0000256" key="8">
    <source>
        <dbReference type="ARBA" id="ARBA00022989"/>
    </source>
</evidence>
<accession>A0A068RJK1</accession>
<evidence type="ECO:0000256" key="10">
    <source>
        <dbReference type="SAM" id="Phobius"/>
    </source>
</evidence>
<keyword evidence="4" id="KW-0479">Metal-binding</keyword>
<comment type="subcellular location">
    <subcellularLocation>
        <location evidence="1">Membrane</location>
        <topology evidence="1">Multi-pass membrane protein</topology>
    </subcellularLocation>
</comment>
<evidence type="ECO:0000256" key="4">
    <source>
        <dbReference type="ARBA" id="ARBA00022723"/>
    </source>
</evidence>
<dbReference type="EMBL" id="CBTN010000006">
    <property type="protein sequence ID" value="CDH50348.1"/>
    <property type="molecule type" value="Genomic_DNA"/>
</dbReference>
<dbReference type="AlphaFoldDB" id="A0A068RJK1"/>
<dbReference type="PANTHER" id="PTHR46065">
    <property type="entry name" value="E3 UBIQUITIN-PROTEIN LIGASE MARCH 2/3 FAMILY MEMBER"/>
    <property type="match status" value="1"/>
</dbReference>
<keyword evidence="5" id="KW-0863">Zinc-finger</keyword>
<keyword evidence="9 10" id="KW-0472">Membrane</keyword>
<feature type="transmembrane region" description="Helical" evidence="10">
    <location>
        <begin position="343"/>
        <end position="361"/>
    </location>
</feature>
<evidence type="ECO:0000256" key="3">
    <source>
        <dbReference type="ARBA" id="ARBA00022692"/>
    </source>
</evidence>
<keyword evidence="6" id="KW-0833">Ubl conjugation pathway</keyword>
<reference evidence="12" key="1">
    <citation type="submission" date="2013-08" db="EMBL/GenBank/DDBJ databases">
        <title>Gene expansion shapes genome architecture in the human pathogen Lichtheimia corymbifera: an evolutionary genomics analysis in the ancient terrestrial Mucorales (Mucoromycotina).</title>
        <authorList>
            <person name="Schwartze V.U."/>
            <person name="Winter S."/>
            <person name="Shelest E."/>
            <person name="Marcet-Houben M."/>
            <person name="Horn F."/>
            <person name="Wehner S."/>
            <person name="Hoffmann K."/>
            <person name="Riege K."/>
            <person name="Sammeth M."/>
            <person name="Nowrousian M."/>
            <person name="Valiante V."/>
            <person name="Linde J."/>
            <person name="Jacobsen I.D."/>
            <person name="Marz M."/>
            <person name="Brakhage A.A."/>
            <person name="Gabaldon T."/>
            <person name="Bocker S."/>
            <person name="Voigt K."/>
        </authorList>
    </citation>
    <scope>NUCLEOTIDE SEQUENCE [LARGE SCALE GENOMIC DNA]</scope>
    <source>
        <strain evidence="12">FSU 9682</strain>
    </source>
</reference>
<proteinExistence type="predicted"/>
<dbReference type="PROSITE" id="PS51292">
    <property type="entry name" value="ZF_RING_CH"/>
    <property type="match status" value="1"/>
</dbReference>
<dbReference type="CDD" id="cd16495">
    <property type="entry name" value="RING_CH-C4HC3_MARCH"/>
    <property type="match status" value="1"/>
</dbReference>
<keyword evidence="3 10" id="KW-0812">Transmembrane</keyword>
<feature type="domain" description="RING-CH-type" evidence="11">
    <location>
        <begin position="4"/>
        <end position="71"/>
    </location>
</feature>
<dbReference type="VEuPathDB" id="FungiDB:LCOR_02062.1"/>
<dbReference type="InterPro" id="IPR013083">
    <property type="entry name" value="Znf_RING/FYVE/PHD"/>
</dbReference>
<sequence>MEVSTTRNPRMCRICMDKDEKANLLTPCHCRGSIKYVHPQCLALWRQSLAESGHKDESYRCTLCLRRFQICHKSWWAALVSNPVIRCMMSAFILALVLVPAGLCMKIALHLCAQQPHNEYPGDDDDASLQAAHLLSRILPSTLRDTMQNWFWFPHQYSNNTTIRKVIYAPFPVCWMSSATNVFHSISIESLLYNFTNSGGQLWQLFLCRLEHFHLGLFLIGGLWTLRLVFTTLNSVLTTHQRHLHAHPWLLAGNDHEGEEEDEEEVDNEHHENELMRAAVALQAAAEHSDAIDRIVETLGKLVKSFVLLYCCWIVLLVWIHFFVFAFYVDPLNQGYTMPAVDMGLWVFRWMITTFAVIDCVKKCIYDQISCSINEELVLSLHHSR</sequence>
<keyword evidence="8 10" id="KW-1133">Transmembrane helix</keyword>